<feature type="transmembrane region" description="Helical" evidence="5">
    <location>
        <begin position="91"/>
        <end position="114"/>
    </location>
</feature>
<feature type="transmembrane region" description="Helical" evidence="5">
    <location>
        <begin position="342"/>
        <end position="364"/>
    </location>
</feature>
<evidence type="ECO:0000256" key="5">
    <source>
        <dbReference type="SAM" id="Phobius"/>
    </source>
</evidence>
<name>A0A1E4TIR9_9ASCO</name>
<dbReference type="GO" id="GO:0016020">
    <property type="term" value="C:membrane"/>
    <property type="evidence" value="ECO:0007669"/>
    <property type="project" value="UniProtKB-SubCell"/>
</dbReference>
<evidence type="ECO:0000256" key="2">
    <source>
        <dbReference type="ARBA" id="ARBA00022692"/>
    </source>
</evidence>
<keyword evidence="3 5" id="KW-1133">Transmembrane helix</keyword>
<comment type="subcellular location">
    <subcellularLocation>
        <location evidence="1">Membrane</location>
        <topology evidence="1">Multi-pass membrane protein</topology>
    </subcellularLocation>
</comment>
<dbReference type="PANTHER" id="PTHR31794:SF4">
    <property type="entry name" value="AUXIN EFFLUX TRANSPORTER FAMILY PROTEIN (EUROFUNG)"/>
    <property type="match status" value="1"/>
</dbReference>
<dbReference type="Pfam" id="PF03547">
    <property type="entry name" value="Mem_trans"/>
    <property type="match status" value="1"/>
</dbReference>
<keyword evidence="4 5" id="KW-0472">Membrane</keyword>
<keyword evidence="2 5" id="KW-0812">Transmembrane</keyword>
<evidence type="ECO:0000256" key="3">
    <source>
        <dbReference type="ARBA" id="ARBA00022989"/>
    </source>
</evidence>
<feature type="transmembrane region" description="Helical" evidence="5">
    <location>
        <begin position="306"/>
        <end position="330"/>
    </location>
</feature>
<evidence type="ECO:0008006" key="8">
    <source>
        <dbReference type="Google" id="ProtNLM"/>
    </source>
</evidence>
<feature type="transmembrane region" description="Helical" evidence="5">
    <location>
        <begin position="282"/>
        <end position="299"/>
    </location>
</feature>
<reference evidence="7" key="1">
    <citation type="submission" date="2016-02" db="EMBL/GenBank/DDBJ databases">
        <title>Comparative genomics of biotechnologically important yeasts.</title>
        <authorList>
            <consortium name="DOE Joint Genome Institute"/>
            <person name="Riley R."/>
            <person name="Haridas S."/>
            <person name="Wolfe K.H."/>
            <person name="Lopes M.R."/>
            <person name="Hittinger C.T."/>
            <person name="Goker M."/>
            <person name="Salamov A."/>
            <person name="Wisecaver J."/>
            <person name="Long T.M."/>
            <person name="Aerts A.L."/>
            <person name="Barry K."/>
            <person name="Choi C."/>
            <person name="Clum A."/>
            <person name="Coughlan A.Y."/>
            <person name="Deshpande S."/>
            <person name="Douglass A.P."/>
            <person name="Hanson S.J."/>
            <person name="Klenk H.-P."/>
            <person name="Labutti K."/>
            <person name="Lapidus A."/>
            <person name="Lindquist E."/>
            <person name="Lipzen A."/>
            <person name="Meier-Kolthoff J.P."/>
            <person name="Ohm R.A."/>
            <person name="Otillar R.P."/>
            <person name="Pangilinan J."/>
            <person name="Peng Y."/>
            <person name="Rokas A."/>
            <person name="Rosa C.A."/>
            <person name="Scheuner C."/>
            <person name="Sibirny A.A."/>
            <person name="Slot J.C."/>
            <person name="Stielow J.B."/>
            <person name="Sun H."/>
            <person name="Kurtzman C.P."/>
            <person name="Blackwell M."/>
            <person name="Jeffries T.W."/>
            <person name="Grigoriev I.V."/>
        </authorList>
    </citation>
    <scope>NUCLEOTIDE SEQUENCE [LARGE SCALE GENOMIC DNA]</scope>
    <source>
        <strain evidence="7">NRRL Y-17796</strain>
    </source>
</reference>
<dbReference type="EMBL" id="KV453841">
    <property type="protein sequence ID" value="ODV91636.1"/>
    <property type="molecule type" value="Genomic_DNA"/>
</dbReference>
<dbReference type="AlphaFoldDB" id="A0A1E4TIR9"/>
<feature type="transmembrane region" description="Helical" evidence="5">
    <location>
        <begin position="120"/>
        <end position="138"/>
    </location>
</feature>
<evidence type="ECO:0000313" key="6">
    <source>
        <dbReference type="EMBL" id="ODV91636.1"/>
    </source>
</evidence>
<proteinExistence type="predicted"/>
<dbReference type="PANTHER" id="PTHR31794">
    <property type="entry name" value="AUXIN EFFLUX TRANSPORTER FAMILY PROTEIN (EUROFUNG)"/>
    <property type="match status" value="1"/>
</dbReference>
<organism evidence="6 7">
    <name type="scientific">Tortispora caseinolytica NRRL Y-17796</name>
    <dbReference type="NCBI Taxonomy" id="767744"/>
    <lineage>
        <taxon>Eukaryota</taxon>
        <taxon>Fungi</taxon>
        <taxon>Dikarya</taxon>
        <taxon>Ascomycota</taxon>
        <taxon>Saccharomycotina</taxon>
        <taxon>Trigonopsidomycetes</taxon>
        <taxon>Trigonopsidales</taxon>
        <taxon>Trigonopsidaceae</taxon>
        <taxon>Tortispora</taxon>
    </lineage>
</organism>
<evidence type="ECO:0000313" key="7">
    <source>
        <dbReference type="Proteomes" id="UP000095023"/>
    </source>
</evidence>
<dbReference type="InterPro" id="IPR004776">
    <property type="entry name" value="Mem_transp_PIN-like"/>
</dbReference>
<gene>
    <name evidence="6" type="ORF">CANCADRAFT_42273</name>
</gene>
<feature type="transmembrane region" description="Helical" evidence="5">
    <location>
        <begin position="242"/>
        <end position="262"/>
    </location>
</feature>
<keyword evidence="7" id="KW-1185">Reference proteome</keyword>
<dbReference type="OrthoDB" id="191139at2759"/>
<feature type="transmembrane region" description="Helical" evidence="5">
    <location>
        <begin position="376"/>
        <end position="401"/>
    </location>
</feature>
<protein>
    <recommendedName>
        <fullName evidence="8">Auxin efflux carrier</fullName>
    </recommendedName>
</protein>
<sequence length="407" mass="44194">MTITDRTAISLLLKRKLPEMACAHSVCEWSNNNSFANNNHGFQFLFVGTYRAVLGLYSGNKGPAHTSEIDIASMIFTEMGPFLTVHNIEKLLPIIVQTVCMMLAAYLLAILSVFCGAQDFVVAGAVFNNSTALPLLLVRGLVKSGALDTILPDEGAQLIIKRANAYTLCFSVLHTFLRFSVGPYMMHKTRRASIIRRNSMIQAGMSENLPLLGSPKSDTFSYKAKAVFKAVKHRLGAALNPAVIASLVALLVGITPPLHYLIFDFGPVARSVTAAVSDMGDLYAALQLFALGSQLVAPPERHVSKISLLVLCTIRYCAIPVISMSAVYFLRSNYPDLWHRDPLLDFMLMILPVGPSAVSLAAVAELAGATSHEISVIARVLLVIYIFTPAIAPSVVFALYLTGRLYS</sequence>
<accession>A0A1E4TIR9</accession>
<dbReference type="GO" id="GO:0055085">
    <property type="term" value="P:transmembrane transport"/>
    <property type="evidence" value="ECO:0007669"/>
    <property type="project" value="InterPro"/>
</dbReference>
<evidence type="ECO:0000256" key="1">
    <source>
        <dbReference type="ARBA" id="ARBA00004141"/>
    </source>
</evidence>
<dbReference type="GO" id="GO:0005783">
    <property type="term" value="C:endoplasmic reticulum"/>
    <property type="evidence" value="ECO:0007669"/>
    <property type="project" value="TreeGrafter"/>
</dbReference>
<dbReference type="Proteomes" id="UP000095023">
    <property type="component" value="Unassembled WGS sequence"/>
</dbReference>
<evidence type="ECO:0000256" key="4">
    <source>
        <dbReference type="ARBA" id="ARBA00023136"/>
    </source>
</evidence>